<keyword evidence="4 6" id="KW-0472">Membrane</keyword>
<keyword evidence="9" id="KW-1185">Reference proteome</keyword>
<proteinExistence type="predicted"/>
<gene>
    <name evidence="8" type="ORF">MAIT1_05408</name>
</gene>
<evidence type="ECO:0000256" key="5">
    <source>
        <dbReference type="SAM" id="MobiDB-lite"/>
    </source>
</evidence>
<feature type="transmembrane region" description="Helical" evidence="6">
    <location>
        <begin position="138"/>
        <end position="159"/>
    </location>
</feature>
<dbReference type="GO" id="GO:0016020">
    <property type="term" value="C:membrane"/>
    <property type="evidence" value="ECO:0007669"/>
    <property type="project" value="UniProtKB-SubCell"/>
</dbReference>
<feature type="transmembrane region" description="Helical" evidence="6">
    <location>
        <begin position="193"/>
        <end position="213"/>
    </location>
</feature>
<feature type="transmembrane region" description="Helical" evidence="6">
    <location>
        <begin position="220"/>
        <end position="236"/>
    </location>
</feature>
<evidence type="ECO:0000256" key="6">
    <source>
        <dbReference type="SAM" id="Phobius"/>
    </source>
</evidence>
<comment type="subcellular location">
    <subcellularLocation>
        <location evidence="1">Membrane</location>
        <topology evidence="1">Multi-pass membrane protein</topology>
    </subcellularLocation>
</comment>
<dbReference type="Pfam" id="PF01740">
    <property type="entry name" value="STAS"/>
    <property type="match status" value="1"/>
</dbReference>
<feature type="compositionally biased region" description="Polar residues" evidence="5">
    <location>
        <begin position="619"/>
        <end position="652"/>
    </location>
</feature>
<feature type="transmembrane region" description="Helical" evidence="6">
    <location>
        <begin position="266"/>
        <end position="286"/>
    </location>
</feature>
<dbReference type="InterPro" id="IPR001902">
    <property type="entry name" value="SLC26A/SulP_fam"/>
</dbReference>
<organism evidence="8 9">
    <name type="scientific">Magnetofaba australis IT-1</name>
    <dbReference type="NCBI Taxonomy" id="1434232"/>
    <lineage>
        <taxon>Bacteria</taxon>
        <taxon>Pseudomonadati</taxon>
        <taxon>Pseudomonadota</taxon>
        <taxon>Magnetococcia</taxon>
        <taxon>Magnetococcales</taxon>
        <taxon>Magnetococcaceae</taxon>
        <taxon>Magnetofaba</taxon>
    </lineage>
</organism>
<dbReference type="Gene3D" id="3.30.750.24">
    <property type="entry name" value="STAS domain"/>
    <property type="match status" value="1"/>
</dbReference>
<name>A0A1Y2K604_9PROT</name>
<feature type="transmembrane region" description="Helical" evidence="6">
    <location>
        <begin position="86"/>
        <end position="105"/>
    </location>
</feature>
<dbReference type="OrthoDB" id="9769739at2"/>
<dbReference type="RefSeq" id="WP_085445399.1">
    <property type="nucleotide sequence ID" value="NZ_LVJN01000020.1"/>
</dbReference>
<feature type="transmembrane region" description="Helical" evidence="6">
    <location>
        <begin position="37"/>
        <end position="57"/>
    </location>
</feature>
<dbReference type="AlphaFoldDB" id="A0A1Y2K604"/>
<evidence type="ECO:0000256" key="3">
    <source>
        <dbReference type="ARBA" id="ARBA00022989"/>
    </source>
</evidence>
<evidence type="ECO:0000313" key="9">
    <source>
        <dbReference type="Proteomes" id="UP000194003"/>
    </source>
</evidence>
<dbReference type="NCBIfam" id="TIGR00815">
    <property type="entry name" value="sulP"/>
    <property type="match status" value="1"/>
</dbReference>
<dbReference type="SUPFAM" id="SSF52091">
    <property type="entry name" value="SpoIIaa-like"/>
    <property type="match status" value="1"/>
</dbReference>
<dbReference type="PANTHER" id="PTHR11814">
    <property type="entry name" value="SULFATE TRANSPORTER"/>
    <property type="match status" value="1"/>
</dbReference>
<dbReference type="InterPro" id="IPR002645">
    <property type="entry name" value="STAS_dom"/>
</dbReference>
<dbReference type="Proteomes" id="UP000194003">
    <property type="component" value="Unassembled WGS sequence"/>
</dbReference>
<accession>A0A1Y2K604</accession>
<dbReference type="Pfam" id="PF00916">
    <property type="entry name" value="Sulfate_transp"/>
    <property type="match status" value="1"/>
</dbReference>
<evidence type="ECO:0000256" key="1">
    <source>
        <dbReference type="ARBA" id="ARBA00004141"/>
    </source>
</evidence>
<feature type="transmembrane region" description="Helical" evidence="6">
    <location>
        <begin position="340"/>
        <end position="357"/>
    </location>
</feature>
<evidence type="ECO:0000313" key="8">
    <source>
        <dbReference type="EMBL" id="OSM02544.1"/>
    </source>
</evidence>
<evidence type="ECO:0000256" key="4">
    <source>
        <dbReference type="ARBA" id="ARBA00023136"/>
    </source>
</evidence>
<feature type="transmembrane region" description="Helical" evidence="6">
    <location>
        <begin position="401"/>
        <end position="427"/>
    </location>
</feature>
<dbReference type="EMBL" id="LVJN01000020">
    <property type="protein sequence ID" value="OSM02544.1"/>
    <property type="molecule type" value="Genomic_DNA"/>
</dbReference>
<dbReference type="InterPro" id="IPR036513">
    <property type="entry name" value="STAS_dom_sf"/>
</dbReference>
<feature type="domain" description="STAS" evidence="7">
    <location>
        <begin position="451"/>
        <end position="565"/>
    </location>
</feature>
<keyword evidence="2 6" id="KW-0812">Transmembrane</keyword>
<dbReference type="STRING" id="1434232.MAIT1_05408"/>
<sequence length="652" mass="69864">MSAQSAAAPANKSRRWLRLRPPKWLLTSTPQSVRQDFMAGLTGAVVVLPQGVAFAMIAGLPPQYGLYCAIVPAVIAALFGSSHHLISGPTTAISIVVFATLSPIAEPGSQQYVALALTLAFMTGVIQFGLGISRLGGLINFVSHSAVVGFTSGAAILIAVSQLKSLLGITLEGDAHSFVHVLVQIFAQIDQTNFYVLGVGLFTLVVALVIRLWRRSWPNMLIAMILSGGATYWFGWEAEGVKLIGAIPSQLPPISHPTFSFDHVRALSNGALAISLLGLIEAVSIARSVALKSGQTIDGNKEFIGQGLSNMAGSFFSAYPASGSFTRSGVNYDAGAKTPLSAVFAATSLALIVLAVAPLASHLPTAAMAGVILLVAYNLIDFHEIRKIAQTTRPGAIVMGVTFASTLFLELEFAIYAGVMLSLMFYLNRTSHPKVVARVPDPKSPWRMFVTDPALQECPQLKILRIDGSLYFGSVAHVEQILKDYAEQPGAQKNALVVCSGINFTDLSGAEMLEREAQRRRKRGGGLFLYDVKEQVYEMIKRSGSLSAIQQDHVFCSKSQAVENIVDRFLDKAQCAACPHQVFLECPSSLKSRQQEEERLRSSEAAMLEDSSQRESAAHSASTQSESGEENPTASQPSAQSEAHHNSQSVTA</sequence>
<feature type="transmembrane region" description="Helical" evidence="6">
    <location>
        <begin position="363"/>
        <end position="380"/>
    </location>
</feature>
<dbReference type="PROSITE" id="PS50801">
    <property type="entry name" value="STAS"/>
    <property type="match status" value="1"/>
</dbReference>
<dbReference type="InterPro" id="IPR011547">
    <property type="entry name" value="SLC26A/SulP_dom"/>
</dbReference>
<protein>
    <submittedName>
        <fullName evidence="8">Putative sulfate transporter</fullName>
    </submittedName>
</protein>
<feature type="transmembrane region" description="Helical" evidence="6">
    <location>
        <begin position="112"/>
        <end position="132"/>
    </location>
</feature>
<keyword evidence="3 6" id="KW-1133">Transmembrane helix</keyword>
<feature type="region of interest" description="Disordered" evidence="5">
    <location>
        <begin position="595"/>
        <end position="652"/>
    </location>
</feature>
<reference evidence="8 9" key="1">
    <citation type="journal article" date="2016" name="BMC Genomics">
        <title>Combined genomic and structural analyses of a cultured magnetotactic bacterium reveals its niche adaptation to a dynamic environment.</title>
        <authorList>
            <person name="Araujo A.C."/>
            <person name="Morillo V."/>
            <person name="Cypriano J."/>
            <person name="Teixeira L.C."/>
            <person name="Leao P."/>
            <person name="Lyra S."/>
            <person name="Almeida L.G."/>
            <person name="Bazylinski D.A."/>
            <person name="Vasconcellos A.T."/>
            <person name="Abreu F."/>
            <person name="Lins U."/>
        </authorList>
    </citation>
    <scope>NUCLEOTIDE SEQUENCE [LARGE SCALE GENOMIC DNA]</scope>
    <source>
        <strain evidence="8 9">IT-1</strain>
    </source>
</reference>
<evidence type="ECO:0000259" key="7">
    <source>
        <dbReference type="PROSITE" id="PS50801"/>
    </source>
</evidence>
<evidence type="ECO:0000256" key="2">
    <source>
        <dbReference type="ARBA" id="ARBA00022692"/>
    </source>
</evidence>
<comment type="caution">
    <text evidence="8">The sequence shown here is derived from an EMBL/GenBank/DDBJ whole genome shotgun (WGS) entry which is preliminary data.</text>
</comment>
<dbReference type="GO" id="GO:0055085">
    <property type="term" value="P:transmembrane transport"/>
    <property type="evidence" value="ECO:0007669"/>
    <property type="project" value="InterPro"/>
</dbReference>
<dbReference type="CDD" id="cd07042">
    <property type="entry name" value="STAS_SulP_like_sulfate_transporter"/>
    <property type="match status" value="1"/>
</dbReference>
<feature type="transmembrane region" description="Helical" evidence="6">
    <location>
        <begin position="64"/>
        <end position="80"/>
    </location>
</feature>